<evidence type="ECO:0000259" key="4">
    <source>
        <dbReference type="PROSITE" id="PS50043"/>
    </source>
</evidence>
<dbReference type="Gene3D" id="1.10.10.10">
    <property type="entry name" value="Winged helix-like DNA-binding domain superfamily/Winged helix DNA-binding domain"/>
    <property type="match status" value="1"/>
</dbReference>
<dbReference type="RefSeq" id="WP_084876952.1">
    <property type="nucleotide sequence ID" value="NZ_JAGGMY010000001.1"/>
</dbReference>
<organism evidence="5 6">
    <name type="scientific">Pantoea cypripedii</name>
    <name type="common">Pectobacterium cypripedii</name>
    <name type="synonym">Erwinia cypripedii</name>
    <dbReference type="NCBI Taxonomy" id="55209"/>
    <lineage>
        <taxon>Bacteria</taxon>
        <taxon>Pseudomonadati</taxon>
        <taxon>Pseudomonadota</taxon>
        <taxon>Gammaproteobacteria</taxon>
        <taxon>Enterobacterales</taxon>
        <taxon>Erwiniaceae</taxon>
        <taxon>Pantoea</taxon>
    </lineage>
</organism>
<dbReference type="InterPro" id="IPR000792">
    <property type="entry name" value="Tscrpt_reg_LuxR_C"/>
</dbReference>
<keyword evidence="6" id="KW-1185">Reference proteome</keyword>
<dbReference type="GO" id="GO:0003677">
    <property type="term" value="F:DNA binding"/>
    <property type="evidence" value="ECO:0007669"/>
    <property type="project" value="UniProtKB-KW"/>
</dbReference>
<dbReference type="PANTHER" id="PTHR44688">
    <property type="entry name" value="DNA-BINDING TRANSCRIPTIONAL ACTIVATOR DEVR_DOSR"/>
    <property type="match status" value="1"/>
</dbReference>
<evidence type="ECO:0000313" key="5">
    <source>
        <dbReference type="EMBL" id="ORM95107.1"/>
    </source>
</evidence>
<dbReference type="AlphaFoldDB" id="A0A1X1EYX8"/>
<dbReference type="PRINTS" id="PR00038">
    <property type="entry name" value="HTHLUXR"/>
</dbReference>
<accession>A0A1X1EYX8</accession>
<reference evidence="5 6" key="1">
    <citation type="journal article" date="2017" name="Antonie Van Leeuwenhoek">
        <title>Phylogenomic resolution of the bacterial genus Pantoea and its relationship with Erwinia and Tatumella.</title>
        <authorList>
            <person name="Palmer M."/>
            <person name="Steenkamp E.T."/>
            <person name="Coetzee M.P."/>
            <person name="Chan W.Y."/>
            <person name="van Zyl E."/>
            <person name="De Maayer P."/>
            <person name="Coutinho T.A."/>
            <person name="Blom J."/>
            <person name="Smits T.H."/>
            <person name="Duffy B."/>
            <person name="Venter S.N."/>
        </authorList>
    </citation>
    <scope>NUCLEOTIDE SEQUENCE [LARGE SCALE GENOMIC DNA]</scope>
    <source>
        <strain evidence="5 6">LMG 2657</strain>
    </source>
</reference>
<dbReference type="SUPFAM" id="SSF75516">
    <property type="entry name" value="Pheromone-binding domain of LuxR-like quorum-sensing transcription factors"/>
    <property type="match status" value="1"/>
</dbReference>
<dbReference type="InterPro" id="IPR016032">
    <property type="entry name" value="Sig_transdc_resp-reg_C-effctor"/>
</dbReference>
<protein>
    <recommendedName>
        <fullName evidence="4">HTH luxR-type domain-containing protein</fullName>
    </recommendedName>
</protein>
<evidence type="ECO:0000256" key="3">
    <source>
        <dbReference type="ARBA" id="ARBA00023163"/>
    </source>
</evidence>
<dbReference type="PANTHER" id="PTHR44688:SF16">
    <property type="entry name" value="DNA-BINDING TRANSCRIPTIONAL ACTIVATOR DEVR_DOSR"/>
    <property type="match status" value="1"/>
</dbReference>
<dbReference type="Gene3D" id="3.30.450.80">
    <property type="entry name" value="Transcription factor LuxR-like, autoinducer-binding domain"/>
    <property type="match status" value="1"/>
</dbReference>
<sequence length="238" mass="27693">MKSYFSDNEKNNYIKNSLERNILKYGNFKYAYAVMDKKHTDNIVVIYNIENDFVDEYLSNKYQNIDPIIITALNRITSFTWDDDIKINSYWPMDKVFVLKSCNFLAGHTFVVHDYYSNLATLTLYYDKFLMTDVAELIKNLKNDFQDILLNTHEMLLQIYMKSKEKCAMNMDLSTREAEVLYWSSTGKTYAEVAGILHLTVSTVKFHMGNTVRKLGVKNAKHAISLANELNLIPRPGK</sequence>
<keyword evidence="1" id="KW-0805">Transcription regulation</keyword>
<comment type="caution">
    <text evidence="5">The sequence shown here is derived from an EMBL/GenBank/DDBJ whole genome shotgun (WGS) entry which is preliminary data.</text>
</comment>
<dbReference type="STRING" id="55209.HA50_17845"/>
<dbReference type="InterPro" id="IPR005143">
    <property type="entry name" value="TF_LuxR_autoind-bd_dom"/>
</dbReference>
<evidence type="ECO:0000256" key="1">
    <source>
        <dbReference type="ARBA" id="ARBA00023015"/>
    </source>
</evidence>
<dbReference type="SMART" id="SM00421">
    <property type="entry name" value="HTH_LUXR"/>
    <property type="match status" value="1"/>
</dbReference>
<dbReference type="InterPro" id="IPR036388">
    <property type="entry name" value="WH-like_DNA-bd_sf"/>
</dbReference>
<feature type="domain" description="HTH luxR-type" evidence="4">
    <location>
        <begin position="166"/>
        <end position="231"/>
    </location>
</feature>
<gene>
    <name evidence="5" type="ORF">HA50_17845</name>
</gene>
<keyword evidence="3" id="KW-0804">Transcription</keyword>
<dbReference type="CDD" id="cd06170">
    <property type="entry name" value="LuxR_C_like"/>
    <property type="match status" value="1"/>
</dbReference>
<dbReference type="Pfam" id="PF03472">
    <property type="entry name" value="Autoind_bind"/>
    <property type="match status" value="1"/>
</dbReference>
<dbReference type="GO" id="GO:0006355">
    <property type="term" value="P:regulation of DNA-templated transcription"/>
    <property type="evidence" value="ECO:0007669"/>
    <property type="project" value="InterPro"/>
</dbReference>
<dbReference type="SUPFAM" id="SSF46894">
    <property type="entry name" value="C-terminal effector domain of the bipartite response regulators"/>
    <property type="match status" value="1"/>
</dbReference>
<dbReference type="Pfam" id="PF00196">
    <property type="entry name" value="GerE"/>
    <property type="match status" value="1"/>
</dbReference>
<dbReference type="OrthoDB" id="9774661at2"/>
<dbReference type="Proteomes" id="UP000193749">
    <property type="component" value="Unassembled WGS sequence"/>
</dbReference>
<dbReference type="EMBL" id="MLJI01000001">
    <property type="protein sequence ID" value="ORM95107.1"/>
    <property type="molecule type" value="Genomic_DNA"/>
</dbReference>
<evidence type="ECO:0000313" key="6">
    <source>
        <dbReference type="Proteomes" id="UP000193749"/>
    </source>
</evidence>
<dbReference type="InterPro" id="IPR036693">
    <property type="entry name" value="TF_LuxR_autoind-bd_dom_sf"/>
</dbReference>
<dbReference type="PROSITE" id="PS50043">
    <property type="entry name" value="HTH_LUXR_2"/>
    <property type="match status" value="1"/>
</dbReference>
<dbReference type="PROSITE" id="PS00622">
    <property type="entry name" value="HTH_LUXR_1"/>
    <property type="match status" value="1"/>
</dbReference>
<name>A0A1X1EYX8_PANCY</name>
<evidence type="ECO:0000256" key="2">
    <source>
        <dbReference type="ARBA" id="ARBA00023125"/>
    </source>
</evidence>
<keyword evidence="2" id="KW-0238">DNA-binding</keyword>
<proteinExistence type="predicted"/>